<gene>
    <name evidence="8" type="ORF">A3Q56_01231</name>
</gene>
<accession>A0A177BC45</accession>
<name>A0A177BC45_9BILA</name>
<evidence type="ECO:0000256" key="3">
    <source>
        <dbReference type="ARBA" id="ARBA00022980"/>
    </source>
</evidence>
<keyword evidence="3 8" id="KW-0689">Ribosomal protein</keyword>
<dbReference type="Pfam" id="PF01158">
    <property type="entry name" value="Ribosomal_L36e"/>
    <property type="match status" value="1"/>
</dbReference>
<comment type="caution">
    <text evidence="8">The sequence shown here is derived from an EMBL/GenBank/DDBJ whole genome shotgun (WGS) entry which is preliminary data.</text>
</comment>
<sequence>MKVQLPVGKFKGHRVTKVKTDLKKKKSKGKRINFIREIVTEVVGLSPYERYATELLKLSKDKRCLKFLKKRVGTHKRAKSKRSDMQKYIQASRKAQSQN</sequence>
<dbReference type="GO" id="GO:0003735">
    <property type="term" value="F:structural constituent of ribosome"/>
    <property type="evidence" value="ECO:0007669"/>
    <property type="project" value="InterPro"/>
</dbReference>
<comment type="similarity">
    <text evidence="1">Belongs to the eukaryotic ribosomal protein eL36 family.</text>
</comment>
<evidence type="ECO:0000256" key="1">
    <source>
        <dbReference type="ARBA" id="ARBA00006509"/>
    </source>
</evidence>
<reference evidence="8 9" key="1">
    <citation type="submission" date="2016-04" db="EMBL/GenBank/DDBJ databases">
        <title>The genome of Intoshia linei affirms orthonectids as highly simplified spiralians.</title>
        <authorList>
            <person name="Mikhailov K.V."/>
            <person name="Slusarev G.S."/>
            <person name="Nikitin M.A."/>
            <person name="Logacheva M.D."/>
            <person name="Penin A."/>
            <person name="Aleoshin V."/>
            <person name="Panchin Y.V."/>
        </authorList>
    </citation>
    <scope>NUCLEOTIDE SEQUENCE [LARGE SCALE GENOMIC DNA]</scope>
    <source>
        <strain evidence="8">Intl2013</strain>
        <tissue evidence="8">Whole animal</tissue>
    </source>
</reference>
<dbReference type="GO" id="GO:0005840">
    <property type="term" value="C:ribosome"/>
    <property type="evidence" value="ECO:0007669"/>
    <property type="project" value="UniProtKB-KW"/>
</dbReference>
<comment type="subunit">
    <text evidence="2">Component of the large ribosomal subunit.</text>
</comment>
<evidence type="ECO:0000256" key="6">
    <source>
        <dbReference type="ARBA" id="ARBA00035331"/>
    </source>
</evidence>
<dbReference type="OrthoDB" id="9616667at2759"/>
<evidence type="ECO:0000256" key="5">
    <source>
        <dbReference type="ARBA" id="ARBA00035226"/>
    </source>
</evidence>
<protein>
    <recommendedName>
        <fullName evidence="5">Large ribosomal subunit protein eL36</fullName>
    </recommendedName>
    <alternativeName>
        <fullName evidence="6">60S ribosomal protein L36</fullName>
    </alternativeName>
</protein>
<organism evidence="8 9">
    <name type="scientific">Intoshia linei</name>
    <dbReference type="NCBI Taxonomy" id="1819745"/>
    <lineage>
        <taxon>Eukaryota</taxon>
        <taxon>Metazoa</taxon>
        <taxon>Spiralia</taxon>
        <taxon>Lophotrochozoa</taxon>
        <taxon>Mesozoa</taxon>
        <taxon>Orthonectida</taxon>
        <taxon>Rhopaluridae</taxon>
        <taxon>Intoshia</taxon>
    </lineage>
</organism>
<evidence type="ECO:0000256" key="2">
    <source>
        <dbReference type="ARBA" id="ARBA00011133"/>
    </source>
</evidence>
<keyword evidence="9" id="KW-1185">Reference proteome</keyword>
<evidence type="ECO:0000313" key="9">
    <source>
        <dbReference type="Proteomes" id="UP000078046"/>
    </source>
</evidence>
<dbReference type="GO" id="GO:0006412">
    <property type="term" value="P:translation"/>
    <property type="evidence" value="ECO:0007669"/>
    <property type="project" value="InterPro"/>
</dbReference>
<dbReference type="InterPro" id="IPR000509">
    <property type="entry name" value="Ribosomal_eL36"/>
</dbReference>
<dbReference type="FunFam" id="1.10.10.1760:FF:000001">
    <property type="entry name" value="60S ribosomal protein L36"/>
    <property type="match status" value="1"/>
</dbReference>
<evidence type="ECO:0000313" key="8">
    <source>
        <dbReference type="EMBL" id="OAF71004.1"/>
    </source>
</evidence>
<dbReference type="Gene3D" id="1.10.10.1760">
    <property type="entry name" value="60S ribosomal protein L36"/>
    <property type="match status" value="1"/>
</dbReference>
<proteinExistence type="inferred from homology"/>
<feature type="non-terminal residue" evidence="8">
    <location>
        <position position="99"/>
    </location>
</feature>
<dbReference type="PANTHER" id="PTHR10114">
    <property type="entry name" value="60S RIBOSOMAL PROTEIN L36"/>
    <property type="match status" value="1"/>
</dbReference>
<evidence type="ECO:0000256" key="4">
    <source>
        <dbReference type="ARBA" id="ARBA00023274"/>
    </source>
</evidence>
<dbReference type="GO" id="GO:1990904">
    <property type="term" value="C:ribonucleoprotein complex"/>
    <property type="evidence" value="ECO:0007669"/>
    <property type="project" value="UniProtKB-KW"/>
</dbReference>
<dbReference type="AlphaFoldDB" id="A0A177BC45"/>
<dbReference type="InterPro" id="IPR038097">
    <property type="entry name" value="Ribosomal_eL36_sf"/>
</dbReference>
<keyword evidence="4" id="KW-0687">Ribonucleoprotein</keyword>
<dbReference type="Proteomes" id="UP000078046">
    <property type="component" value="Unassembled WGS sequence"/>
</dbReference>
<feature type="region of interest" description="Disordered" evidence="7">
    <location>
        <begin position="72"/>
        <end position="99"/>
    </location>
</feature>
<dbReference type="EMBL" id="LWCA01000089">
    <property type="protein sequence ID" value="OAF71004.1"/>
    <property type="molecule type" value="Genomic_DNA"/>
</dbReference>
<evidence type="ECO:0000256" key="7">
    <source>
        <dbReference type="SAM" id="MobiDB-lite"/>
    </source>
</evidence>